<dbReference type="EMBL" id="CAMAPE010000017">
    <property type="protein sequence ID" value="CAH9083432.1"/>
    <property type="molecule type" value="Genomic_DNA"/>
</dbReference>
<accession>A0A9P1E759</accession>
<comment type="caution">
    <text evidence="9">Lacks conserved residue(s) required for the propagation of feature annotation.</text>
</comment>
<keyword evidence="7 9" id="KW-1133">Transmembrane helix</keyword>
<keyword evidence="4 9" id="KW-0762">Sugar transport</keyword>
<evidence type="ECO:0000256" key="6">
    <source>
        <dbReference type="ARBA" id="ARBA00022737"/>
    </source>
</evidence>
<dbReference type="GO" id="GO:0012505">
    <property type="term" value="C:endomembrane system"/>
    <property type="evidence" value="ECO:0007669"/>
    <property type="project" value="UniProtKB-SubCell"/>
</dbReference>
<dbReference type="InterPro" id="IPR004316">
    <property type="entry name" value="SWEET_rpt"/>
</dbReference>
<proteinExistence type="inferred from homology"/>
<keyword evidence="6" id="KW-0677">Repeat</keyword>
<dbReference type="FunFam" id="1.20.1280.290:FF:000001">
    <property type="entry name" value="Bidirectional sugar transporter SWEET"/>
    <property type="match status" value="1"/>
</dbReference>
<feature type="transmembrane region" description="Helical" evidence="9">
    <location>
        <begin position="165"/>
        <end position="185"/>
    </location>
</feature>
<organism evidence="10 11">
    <name type="scientific">Cuscuta europaea</name>
    <name type="common">European dodder</name>
    <dbReference type="NCBI Taxonomy" id="41803"/>
    <lineage>
        <taxon>Eukaryota</taxon>
        <taxon>Viridiplantae</taxon>
        <taxon>Streptophyta</taxon>
        <taxon>Embryophyta</taxon>
        <taxon>Tracheophyta</taxon>
        <taxon>Spermatophyta</taxon>
        <taxon>Magnoliopsida</taxon>
        <taxon>eudicotyledons</taxon>
        <taxon>Gunneridae</taxon>
        <taxon>Pentapetalae</taxon>
        <taxon>asterids</taxon>
        <taxon>lamiids</taxon>
        <taxon>Solanales</taxon>
        <taxon>Convolvulaceae</taxon>
        <taxon>Cuscuteae</taxon>
        <taxon>Cuscuta</taxon>
        <taxon>Cuscuta subgen. Cuscuta</taxon>
    </lineage>
</organism>
<keyword evidence="3 9" id="KW-0813">Transport</keyword>
<feature type="transmembrane region" description="Helical" evidence="9">
    <location>
        <begin position="106"/>
        <end position="128"/>
    </location>
</feature>
<feature type="transmembrane region" description="Helical" evidence="9">
    <location>
        <begin position="71"/>
        <end position="94"/>
    </location>
</feature>
<evidence type="ECO:0000256" key="7">
    <source>
        <dbReference type="ARBA" id="ARBA00022989"/>
    </source>
</evidence>
<evidence type="ECO:0000313" key="10">
    <source>
        <dbReference type="EMBL" id="CAH9083432.1"/>
    </source>
</evidence>
<comment type="caution">
    <text evidence="10">The sequence shown here is derived from an EMBL/GenBank/DDBJ whole genome shotgun (WGS) entry which is preliminary data.</text>
</comment>
<evidence type="ECO:0000313" key="11">
    <source>
        <dbReference type="Proteomes" id="UP001152484"/>
    </source>
</evidence>
<feature type="transmembrane region" description="Helical" evidence="9">
    <location>
        <begin position="191"/>
        <end position="210"/>
    </location>
</feature>
<dbReference type="Pfam" id="PF03083">
    <property type="entry name" value="MtN3_slv"/>
    <property type="match status" value="2"/>
</dbReference>
<sequence>MNHRLLVLRTVIGIIGNIVSAALFISPAPTVYRIIKNKSVEGFHPWPYHAALMNCLMWVFYAMPFVHPHSILVMTINTAGIVLELFYLLVFFYFNNSRRRGRMVGLFLIQLILLSGIVAGTLLGAHTIEKRTKIVGSLCVVFGIILYASPLSVMLTVIRSRSAKYLPGWLVASGFANGILWAAYACIRFDVFILVSNGVGTILSFLQILLKLFYGNGPRREDAIHNVDDQNEDGQNVV</sequence>
<dbReference type="Proteomes" id="UP001152484">
    <property type="component" value="Unassembled WGS sequence"/>
</dbReference>
<evidence type="ECO:0000256" key="1">
    <source>
        <dbReference type="ARBA" id="ARBA00004127"/>
    </source>
</evidence>
<comment type="similarity">
    <text evidence="2 9">Belongs to the SWEET sugar transporter family.</text>
</comment>
<dbReference type="GO" id="GO:0016020">
    <property type="term" value="C:membrane"/>
    <property type="evidence" value="ECO:0007669"/>
    <property type="project" value="InterPro"/>
</dbReference>
<dbReference type="AlphaFoldDB" id="A0A9P1E759"/>
<keyword evidence="11" id="KW-1185">Reference proteome</keyword>
<reference evidence="10" key="1">
    <citation type="submission" date="2022-07" db="EMBL/GenBank/DDBJ databases">
        <authorList>
            <person name="Macas J."/>
            <person name="Novak P."/>
            <person name="Neumann P."/>
        </authorList>
    </citation>
    <scope>NUCLEOTIDE SEQUENCE</scope>
</reference>
<dbReference type="PANTHER" id="PTHR10791:SF236">
    <property type="entry name" value="BIDIRECTIONAL SUGAR TRANSPORTER SWEET8"/>
    <property type="match status" value="1"/>
</dbReference>
<comment type="subcellular location">
    <subcellularLocation>
        <location evidence="1">Endomembrane system</location>
        <topology evidence="1">Multi-pass membrane protein</topology>
    </subcellularLocation>
</comment>
<dbReference type="PANTHER" id="PTHR10791">
    <property type="entry name" value="RAG1-ACTIVATING PROTEIN 1"/>
    <property type="match status" value="1"/>
</dbReference>
<dbReference type="FunFam" id="1.20.1280.290:FF:000002">
    <property type="entry name" value="Bidirectional sugar transporter SWEET"/>
    <property type="match status" value="1"/>
</dbReference>
<evidence type="ECO:0000256" key="4">
    <source>
        <dbReference type="ARBA" id="ARBA00022597"/>
    </source>
</evidence>
<evidence type="ECO:0000256" key="3">
    <source>
        <dbReference type="ARBA" id="ARBA00022448"/>
    </source>
</evidence>
<feature type="transmembrane region" description="Helical" evidence="9">
    <location>
        <begin position="134"/>
        <end position="158"/>
    </location>
</feature>
<keyword evidence="8 9" id="KW-0472">Membrane</keyword>
<protein>
    <recommendedName>
        <fullName evidence="9">Bidirectional sugar transporter SWEET</fullName>
    </recommendedName>
</protein>
<dbReference type="InterPro" id="IPR047664">
    <property type="entry name" value="SWEET"/>
</dbReference>
<dbReference type="GO" id="GO:0051260">
    <property type="term" value="P:protein homooligomerization"/>
    <property type="evidence" value="ECO:0007669"/>
    <property type="project" value="UniProtKB-ARBA"/>
</dbReference>
<keyword evidence="5 9" id="KW-0812">Transmembrane</keyword>
<dbReference type="GO" id="GO:0051119">
    <property type="term" value="F:sugar transmembrane transporter activity"/>
    <property type="evidence" value="ECO:0007669"/>
    <property type="project" value="InterPro"/>
</dbReference>
<name>A0A9P1E759_CUSEU</name>
<gene>
    <name evidence="10" type="ORF">CEURO_LOCUS8578</name>
</gene>
<dbReference type="OrthoDB" id="409725at2759"/>
<comment type="function">
    <text evidence="9">Mediates both low-affinity uptake and efflux of sugar across the membrane.</text>
</comment>
<evidence type="ECO:0000256" key="9">
    <source>
        <dbReference type="RuleBase" id="RU910715"/>
    </source>
</evidence>
<dbReference type="Gene3D" id="1.20.1280.290">
    <property type="match status" value="2"/>
</dbReference>
<evidence type="ECO:0000256" key="5">
    <source>
        <dbReference type="ARBA" id="ARBA00022692"/>
    </source>
</evidence>
<feature type="transmembrane region" description="Helical" evidence="9">
    <location>
        <begin position="6"/>
        <end position="25"/>
    </location>
</feature>
<evidence type="ECO:0000256" key="2">
    <source>
        <dbReference type="ARBA" id="ARBA00007809"/>
    </source>
</evidence>
<evidence type="ECO:0000256" key="8">
    <source>
        <dbReference type="ARBA" id="ARBA00023136"/>
    </source>
</evidence>